<feature type="transmembrane region" description="Helical" evidence="6">
    <location>
        <begin position="307"/>
        <end position="330"/>
    </location>
</feature>
<evidence type="ECO:0000313" key="8">
    <source>
        <dbReference type="Proteomes" id="UP000244090"/>
    </source>
</evidence>
<evidence type="ECO:0000313" key="7">
    <source>
        <dbReference type="EMBL" id="PTX60386.1"/>
    </source>
</evidence>
<dbReference type="Pfam" id="PF01554">
    <property type="entry name" value="MatE"/>
    <property type="match status" value="1"/>
</dbReference>
<dbReference type="AlphaFoldDB" id="A0A2T6BWH4"/>
<feature type="transmembrane region" description="Helical" evidence="6">
    <location>
        <begin position="374"/>
        <end position="393"/>
    </location>
</feature>
<feature type="transmembrane region" description="Helical" evidence="6">
    <location>
        <begin position="79"/>
        <end position="99"/>
    </location>
</feature>
<dbReference type="InterPro" id="IPR002528">
    <property type="entry name" value="MATE_fam"/>
</dbReference>
<dbReference type="PANTHER" id="PTHR30250:SF11">
    <property type="entry name" value="O-ANTIGEN TRANSPORTER-RELATED"/>
    <property type="match status" value="1"/>
</dbReference>
<keyword evidence="3 6" id="KW-0812">Transmembrane</keyword>
<name>A0A2T6BWH4_9FLAO</name>
<accession>A0A2T6BWH4</accession>
<keyword evidence="2" id="KW-1003">Cell membrane</keyword>
<comment type="subcellular location">
    <subcellularLocation>
        <location evidence="1">Cell membrane</location>
        <topology evidence="1">Multi-pass membrane protein</topology>
    </subcellularLocation>
</comment>
<organism evidence="7 8">
    <name type="scientific">Kordia periserrulae</name>
    <dbReference type="NCBI Taxonomy" id="701523"/>
    <lineage>
        <taxon>Bacteria</taxon>
        <taxon>Pseudomonadati</taxon>
        <taxon>Bacteroidota</taxon>
        <taxon>Flavobacteriia</taxon>
        <taxon>Flavobacteriales</taxon>
        <taxon>Flavobacteriaceae</taxon>
        <taxon>Kordia</taxon>
    </lineage>
</organism>
<evidence type="ECO:0000256" key="6">
    <source>
        <dbReference type="SAM" id="Phobius"/>
    </source>
</evidence>
<keyword evidence="8" id="KW-1185">Reference proteome</keyword>
<dbReference type="InterPro" id="IPR050833">
    <property type="entry name" value="Poly_Biosynth_Transport"/>
</dbReference>
<proteinExistence type="predicted"/>
<feature type="transmembrane region" description="Helical" evidence="6">
    <location>
        <begin position="264"/>
        <end position="286"/>
    </location>
</feature>
<evidence type="ECO:0000256" key="4">
    <source>
        <dbReference type="ARBA" id="ARBA00022989"/>
    </source>
</evidence>
<dbReference type="GO" id="GO:0005886">
    <property type="term" value="C:plasma membrane"/>
    <property type="evidence" value="ECO:0007669"/>
    <property type="project" value="UniProtKB-SubCell"/>
</dbReference>
<reference evidence="7 8" key="1">
    <citation type="submission" date="2018-04" db="EMBL/GenBank/DDBJ databases">
        <title>Genomic Encyclopedia of Archaeal and Bacterial Type Strains, Phase II (KMG-II): from individual species to whole genera.</title>
        <authorList>
            <person name="Goeker M."/>
        </authorList>
    </citation>
    <scope>NUCLEOTIDE SEQUENCE [LARGE SCALE GENOMIC DNA]</scope>
    <source>
        <strain evidence="7 8">DSM 25731</strain>
    </source>
</reference>
<sequence length="487" mass="55249">MSALKKFFKDTIIYGIAAILPRAINIGLVRLHTDAFGSERYAVNTEYYVYAAYLNALLTYGMETAFFRFFSKEQEKGKIISTSFISLLFTTLIFLTLGLSFSSQITHFFGFEKEIYVNILVWTVFLDTIVVIPFAYLRVTNRPIRFAGIKIANIVFLAILNILFLWAIPNGIISKGILPDALNFYIKGEPQVIYIFLANVFASVLTLLLLLPNILKIKWTFDKQVLRKLLIYGIPIMIGSLAYVTNENIDKLFLGDMIGKSEMGKYAACYKLGVFMTLYITAFRLGAEPFFFNHAKEKNAKNNYATILKWFTILGAVFMLVVVAYVDLFASVLIRQEEYLDALAIVPIILLANLCLGIYNNLSIWYKLTDKTKYGMYISIFGAIVTILFNIIMIDKIGFMASAWATLVAYGSMMVISYIIGQKHYKVPYNIKQIAGYIILAAILSLVSFYDGFRGNYIIATALVLVFLTVVYIVEQKELKRLLRKGP</sequence>
<dbReference type="GO" id="GO:0015297">
    <property type="term" value="F:antiporter activity"/>
    <property type="evidence" value="ECO:0007669"/>
    <property type="project" value="InterPro"/>
</dbReference>
<dbReference type="OrthoDB" id="9814608at2"/>
<feature type="transmembrane region" description="Helical" evidence="6">
    <location>
        <begin position="151"/>
        <end position="172"/>
    </location>
</feature>
<feature type="transmembrane region" description="Helical" evidence="6">
    <location>
        <begin position="119"/>
        <end position="139"/>
    </location>
</feature>
<keyword evidence="5 6" id="KW-0472">Membrane</keyword>
<evidence type="ECO:0000256" key="1">
    <source>
        <dbReference type="ARBA" id="ARBA00004651"/>
    </source>
</evidence>
<feature type="transmembrane region" description="Helical" evidence="6">
    <location>
        <begin position="225"/>
        <end position="244"/>
    </location>
</feature>
<dbReference type="PANTHER" id="PTHR30250">
    <property type="entry name" value="PST FAMILY PREDICTED COLANIC ACID TRANSPORTER"/>
    <property type="match status" value="1"/>
</dbReference>
<evidence type="ECO:0000256" key="5">
    <source>
        <dbReference type="ARBA" id="ARBA00023136"/>
    </source>
</evidence>
<feature type="transmembrane region" description="Helical" evidence="6">
    <location>
        <begin position="192"/>
        <end position="213"/>
    </location>
</feature>
<feature type="transmembrane region" description="Helical" evidence="6">
    <location>
        <begin position="342"/>
        <end position="362"/>
    </location>
</feature>
<feature type="transmembrane region" description="Helical" evidence="6">
    <location>
        <begin position="12"/>
        <end position="32"/>
    </location>
</feature>
<protein>
    <submittedName>
        <fullName evidence="7">O-antigen/teichoic acid export membrane protein</fullName>
    </submittedName>
</protein>
<dbReference type="RefSeq" id="WP_108115332.1">
    <property type="nucleotide sequence ID" value="NZ_QBKT01000006.1"/>
</dbReference>
<dbReference type="GO" id="GO:0042910">
    <property type="term" value="F:xenobiotic transmembrane transporter activity"/>
    <property type="evidence" value="ECO:0007669"/>
    <property type="project" value="InterPro"/>
</dbReference>
<evidence type="ECO:0000256" key="2">
    <source>
        <dbReference type="ARBA" id="ARBA00022475"/>
    </source>
</evidence>
<feature type="transmembrane region" description="Helical" evidence="6">
    <location>
        <begin position="433"/>
        <end position="450"/>
    </location>
</feature>
<feature type="transmembrane region" description="Helical" evidence="6">
    <location>
        <begin position="399"/>
        <end position="421"/>
    </location>
</feature>
<keyword evidence="4 6" id="KW-1133">Transmembrane helix</keyword>
<dbReference type="Proteomes" id="UP000244090">
    <property type="component" value="Unassembled WGS sequence"/>
</dbReference>
<feature type="transmembrane region" description="Helical" evidence="6">
    <location>
        <begin position="456"/>
        <end position="474"/>
    </location>
</feature>
<feature type="transmembrane region" description="Helical" evidence="6">
    <location>
        <begin position="47"/>
        <end position="67"/>
    </location>
</feature>
<evidence type="ECO:0000256" key="3">
    <source>
        <dbReference type="ARBA" id="ARBA00022692"/>
    </source>
</evidence>
<comment type="caution">
    <text evidence="7">The sequence shown here is derived from an EMBL/GenBank/DDBJ whole genome shotgun (WGS) entry which is preliminary data.</text>
</comment>
<gene>
    <name evidence="7" type="ORF">C8N46_10630</name>
</gene>
<dbReference type="EMBL" id="QBKT01000006">
    <property type="protein sequence ID" value="PTX60386.1"/>
    <property type="molecule type" value="Genomic_DNA"/>
</dbReference>